<name>A0A5D3YD12_9PROT</name>
<dbReference type="GO" id="GO:0006298">
    <property type="term" value="P:mismatch repair"/>
    <property type="evidence" value="ECO:0007669"/>
    <property type="project" value="TreeGrafter"/>
</dbReference>
<keyword evidence="2" id="KW-0808">Transferase</keyword>
<dbReference type="GO" id="GO:0043565">
    <property type="term" value="F:sequence-specific DNA binding"/>
    <property type="evidence" value="ECO:0007669"/>
    <property type="project" value="TreeGrafter"/>
</dbReference>
<keyword evidence="3" id="KW-0949">S-adenosyl-L-methionine</keyword>
<dbReference type="PANTHER" id="PTHR30481:SF4">
    <property type="entry name" value="SITE-SPECIFIC DNA-METHYLTRANSFERASE (ADENINE-SPECIFIC)"/>
    <property type="match status" value="1"/>
</dbReference>
<evidence type="ECO:0000256" key="3">
    <source>
        <dbReference type="ARBA" id="ARBA00022691"/>
    </source>
</evidence>
<dbReference type="Gene3D" id="3.40.50.150">
    <property type="entry name" value="Vaccinia Virus protein VP39"/>
    <property type="match status" value="1"/>
</dbReference>
<evidence type="ECO:0000313" key="5">
    <source>
        <dbReference type="Proteomes" id="UP000324176"/>
    </source>
</evidence>
<dbReference type="AlphaFoldDB" id="A0A5D3YD12"/>
<comment type="caution">
    <text evidence="4">The sequence shown here is derived from an EMBL/GenBank/DDBJ whole genome shotgun (WGS) entry which is preliminary data.</text>
</comment>
<dbReference type="GO" id="GO:1904047">
    <property type="term" value="F:S-adenosyl-L-methionine binding"/>
    <property type="evidence" value="ECO:0007669"/>
    <property type="project" value="TreeGrafter"/>
</dbReference>
<dbReference type="GO" id="GO:0032259">
    <property type="term" value="P:methylation"/>
    <property type="evidence" value="ECO:0007669"/>
    <property type="project" value="UniProtKB-KW"/>
</dbReference>
<organism evidence="4 5">
    <name type="scientific">Nitrosomonas communis</name>
    <dbReference type="NCBI Taxonomy" id="44574"/>
    <lineage>
        <taxon>Bacteria</taxon>
        <taxon>Pseudomonadati</taxon>
        <taxon>Pseudomonadota</taxon>
        <taxon>Betaproteobacteria</taxon>
        <taxon>Nitrosomonadales</taxon>
        <taxon>Nitrosomonadaceae</taxon>
        <taxon>Nitrosomonas</taxon>
    </lineage>
</organism>
<evidence type="ECO:0000313" key="4">
    <source>
        <dbReference type="EMBL" id="TYP87693.1"/>
    </source>
</evidence>
<evidence type="ECO:0000256" key="2">
    <source>
        <dbReference type="ARBA" id="ARBA00022679"/>
    </source>
</evidence>
<sequence length="91" mass="10555">MRKYNREHTLFYCDPPYWDTEGYGVDFGLEQYAQIAELARTIKGRMIISVNDIPEMQEAFKGRAMQSVAINYTVSGLQGRGQRTELVIRNF</sequence>
<dbReference type="GO" id="GO:0009307">
    <property type="term" value="P:DNA restriction-modification system"/>
    <property type="evidence" value="ECO:0007669"/>
    <property type="project" value="InterPro"/>
</dbReference>
<dbReference type="GO" id="GO:0009007">
    <property type="term" value="F:site-specific DNA-methyltransferase (adenine-specific) activity"/>
    <property type="evidence" value="ECO:0007669"/>
    <property type="project" value="UniProtKB-EC"/>
</dbReference>
<dbReference type="PANTHER" id="PTHR30481">
    <property type="entry name" value="DNA ADENINE METHYLASE"/>
    <property type="match status" value="1"/>
</dbReference>
<dbReference type="SUPFAM" id="SSF53335">
    <property type="entry name" value="S-adenosyl-L-methionine-dependent methyltransferases"/>
    <property type="match status" value="1"/>
</dbReference>
<dbReference type="InterPro" id="IPR029063">
    <property type="entry name" value="SAM-dependent_MTases_sf"/>
</dbReference>
<reference evidence="4 5" key="1">
    <citation type="submission" date="2019-07" db="EMBL/GenBank/DDBJ databases">
        <title>Active sludge and wastewater microbial communities from Klosterneuburg, Austria.</title>
        <authorList>
            <person name="Wagner M."/>
        </authorList>
    </citation>
    <scope>NUCLEOTIDE SEQUENCE [LARGE SCALE GENOMIC DNA]</scope>
    <source>
        <strain evidence="4 5">Nm2</strain>
    </source>
</reference>
<keyword evidence="1 4" id="KW-0489">Methyltransferase</keyword>
<accession>A0A5D3YD12</accession>
<evidence type="ECO:0000256" key="1">
    <source>
        <dbReference type="ARBA" id="ARBA00022603"/>
    </source>
</evidence>
<dbReference type="RefSeq" id="WP_187426884.1">
    <property type="nucleotide sequence ID" value="NZ_VNHT01000024.1"/>
</dbReference>
<proteinExistence type="predicted"/>
<gene>
    <name evidence="4" type="ORF">BCL69_102415</name>
</gene>
<protein>
    <submittedName>
        <fullName evidence="4">DNA adenine methylase</fullName>
    </submittedName>
</protein>
<dbReference type="EMBL" id="VNHT01000024">
    <property type="protein sequence ID" value="TYP87693.1"/>
    <property type="molecule type" value="Genomic_DNA"/>
</dbReference>
<dbReference type="Proteomes" id="UP000324176">
    <property type="component" value="Unassembled WGS sequence"/>
</dbReference>
<dbReference type="InterPro" id="IPR012327">
    <property type="entry name" value="MeTrfase_D12"/>
</dbReference>